<proteinExistence type="predicted"/>
<accession>X0S6I8</accession>
<protein>
    <submittedName>
        <fullName evidence="1">Uncharacterized protein</fullName>
    </submittedName>
</protein>
<evidence type="ECO:0000313" key="1">
    <source>
        <dbReference type="EMBL" id="GAF76619.1"/>
    </source>
</evidence>
<reference evidence="1" key="1">
    <citation type="journal article" date="2014" name="Front. Microbiol.">
        <title>High frequency of phylogenetically diverse reductive dehalogenase-homologous genes in deep subseafloor sedimentary metagenomes.</title>
        <authorList>
            <person name="Kawai M."/>
            <person name="Futagami T."/>
            <person name="Toyoda A."/>
            <person name="Takaki Y."/>
            <person name="Nishi S."/>
            <person name="Hori S."/>
            <person name="Arai W."/>
            <person name="Tsubouchi T."/>
            <person name="Morono Y."/>
            <person name="Uchiyama I."/>
            <person name="Ito T."/>
            <person name="Fujiyama A."/>
            <person name="Inagaki F."/>
            <person name="Takami H."/>
        </authorList>
    </citation>
    <scope>NUCLEOTIDE SEQUENCE</scope>
    <source>
        <strain evidence="1">Expedition CK06-06</strain>
    </source>
</reference>
<sequence length="61" mass="7029">VPYLGGGVTILSAVYCFGKMKRDIEQNKENLNRIANIEERFIKLENEHNLAMNGKLEIKHK</sequence>
<dbReference type="EMBL" id="BARS01005652">
    <property type="protein sequence ID" value="GAF76619.1"/>
    <property type="molecule type" value="Genomic_DNA"/>
</dbReference>
<organism evidence="1">
    <name type="scientific">marine sediment metagenome</name>
    <dbReference type="NCBI Taxonomy" id="412755"/>
    <lineage>
        <taxon>unclassified sequences</taxon>
        <taxon>metagenomes</taxon>
        <taxon>ecological metagenomes</taxon>
    </lineage>
</organism>
<name>X0S6I8_9ZZZZ</name>
<gene>
    <name evidence="1" type="ORF">S01H1_11085</name>
</gene>
<comment type="caution">
    <text evidence="1">The sequence shown here is derived from an EMBL/GenBank/DDBJ whole genome shotgun (WGS) entry which is preliminary data.</text>
</comment>
<feature type="non-terminal residue" evidence="1">
    <location>
        <position position="1"/>
    </location>
</feature>
<dbReference type="AlphaFoldDB" id="X0S6I8"/>